<evidence type="ECO:0008006" key="3">
    <source>
        <dbReference type="Google" id="ProtNLM"/>
    </source>
</evidence>
<dbReference type="Pfam" id="PF14079">
    <property type="entry name" value="DUF4260"/>
    <property type="match status" value="1"/>
</dbReference>
<dbReference type="AlphaFoldDB" id="A0AAV9NU31"/>
<organism evidence="1 2">
    <name type="scientific">Exophiala bonariae</name>
    <dbReference type="NCBI Taxonomy" id="1690606"/>
    <lineage>
        <taxon>Eukaryota</taxon>
        <taxon>Fungi</taxon>
        <taxon>Dikarya</taxon>
        <taxon>Ascomycota</taxon>
        <taxon>Pezizomycotina</taxon>
        <taxon>Eurotiomycetes</taxon>
        <taxon>Chaetothyriomycetidae</taxon>
        <taxon>Chaetothyriales</taxon>
        <taxon>Herpotrichiellaceae</taxon>
        <taxon>Exophiala</taxon>
    </lineage>
</organism>
<protein>
    <recommendedName>
        <fullName evidence="3">DUF4260 domain-containing protein</fullName>
    </recommendedName>
</protein>
<dbReference type="RefSeq" id="XP_064712563.1">
    <property type="nucleotide sequence ID" value="XM_064844703.1"/>
</dbReference>
<name>A0AAV9NU31_9EURO</name>
<dbReference type="InterPro" id="IPR025356">
    <property type="entry name" value="DUF4260"/>
</dbReference>
<evidence type="ECO:0000313" key="2">
    <source>
        <dbReference type="Proteomes" id="UP001358417"/>
    </source>
</evidence>
<gene>
    <name evidence="1" type="ORF">LTR84_001077</name>
</gene>
<proteinExistence type="predicted"/>
<dbReference type="GeneID" id="89969299"/>
<keyword evidence="2" id="KW-1185">Reference proteome</keyword>
<accession>A0AAV9NU31</accession>
<sequence length="173" mass="18073">MPQDAEAETSPLLQQQNIPTTTTMIPAHSHSSNGTVKTWPLALLRLEGAAIFGATIYAYRQTGGSWLTFGAWLLLPDLGMAGYLANTRVGAALYNAVHTETPGILMLCAAWVVQRGEQSGGSGPGSPGGAGNLGLGLARVALTWLAHVGMDRMLGFGLKYATGFGHTHLGVLD</sequence>
<comment type="caution">
    <text evidence="1">The sequence shown here is derived from an EMBL/GenBank/DDBJ whole genome shotgun (WGS) entry which is preliminary data.</text>
</comment>
<evidence type="ECO:0000313" key="1">
    <source>
        <dbReference type="EMBL" id="KAK5065239.1"/>
    </source>
</evidence>
<dbReference type="EMBL" id="JAVRRD010000001">
    <property type="protein sequence ID" value="KAK5065239.1"/>
    <property type="molecule type" value="Genomic_DNA"/>
</dbReference>
<reference evidence="1 2" key="1">
    <citation type="submission" date="2023-08" db="EMBL/GenBank/DDBJ databases">
        <title>Black Yeasts Isolated from many extreme environments.</title>
        <authorList>
            <person name="Coleine C."/>
            <person name="Stajich J.E."/>
            <person name="Selbmann L."/>
        </authorList>
    </citation>
    <scope>NUCLEOTIDE SEQUENCE [LARGE SCALE GENOMIC DNA]</scope>
    <source>
        <strain evidence="1 2">CCFEE 5792</strain>
    </source>
</reference>
<dbReference type="Proteomes" id="UP001358417">
    <property type="component" value="Unassembled WGS sequence"/>
</dbReference>